<dbReference type="Proteomes" id="UP000327493">
    <property type="component" value="Chromosome 24"/>
</dbReference>
<sequence>MINYGNDISTNKGQVLVVLRDSCRENFDSDDDPCQELSGLRWESMVDASSPGAPRVAFKPDCRQVATSVSLLSEPLPGQDCIAMDTESTYSGYSYYSGRSRGSHRH</sequence>
<feature type="non-terminal residue" evidence="1">
    <location>
        <position position="106"/>
    </location>
</feature>
<reference evidence="1 2" key="1">
    <citation type="submission" date="2019-08" db="EMBL/GenBank/DDBJ databases">
        <title>A chromosome-level genome assembly, high-density linkage maps, and genome scans reveal the genomic architecture of hybrid incompatibilities underlying speciation via character displacement in darters (Percidae: Etheostominae).</title>
        <authorList>
            <person name="Moran R.L."/>
            <person name="Catchen J.M."/>
            <person name="Fuller R.C."/>
        </authorList>
    </citation>
    <scope>NUCLEOTIDE SEQUENCE [LARGE SCALE GENOMIC DNA]</scope>
    <source>
        <strain evidence="1">EspeVRDwgs_2016</strain>
        <tissue evidence="1">Muscle</tissue>
    </source>
</reference>
<gene>
    <name evidence="1" type="ORF">FQN60_006617</name>
</gene>
<organism evidence="1 2">
    <name type="scientific">Etheostoma spectabile</name>
    <name type="common">orangethroat darter</name>
    <dbReference type="NCBI Taxonomy" id="54343"/>
    <lineage>
        <taxon>Eukaryota</taxon>
        <taxon>Metazoa</taxon>
        <taxon>Chordata</taxon>
        <taxon>Craniata</taxon>
        <taxon>Vertebrata</taxon>
        <taxon>Euteleostomi</taxon>
        <taxon>Actinopterygii</taxon>
        <taxon>Neopterygii</taxon>
        <taxon>Teleostei</taxon>
        <taxon>Neoteleostei</taxon>
        <taxon>Acanthomorphata</taxon>
        <taxon>Eupercaria</taxon>
        <taxon>Perciformes</taxon>
        <taxon>Percoidei</taxon>
        <taxon>Percidae</taxon>
        <taxon>Etheostomatinae</taxon>
        <taxon>Etheostoma</taxon>
    </lineage>
</organism>
<keyword evidence="2" id="KW-1185">Reference proteome</keyword>
<accession>A0A5J5CCA3</accession>
<name>A0A5J5CCA3_9PERO</name>
<dbReference type="EMBL" id="VOFY01000024">
    <property type="protein sequence ID" value="KAA8579524.1"/>
    <property type="molecule type" value="Genomic_DNA"/>
</dbReference>
<evidence type="ECO:0000313" key="2">
    <source>
        <dbReference type="Proteomes" id="UP000327493"/>
    </source>
</evidence>
<dbReference type="AlphaFoldDB" id="A0A5J5CCA3"/>
<evidence type="ECO:0000313" key="1">
    <source>
        <dbReference type="EMBL" id="KAA8579524.1"/>
    </source>
</evidence>
<protein>
    <submittedName>
        <fullName evidence="1">Uncharacterized protein</fullName>
    </submittedName>
</protein>
<comment type="caution">
    <text evidence="1">The sequence shown here is derived from an EMBL/GenBank/DDBJ whole genome shotgun (WGS) entry which is preliminary data.</text>
</comment>
<proteinExistence type="predicted"/>